<dbReference type="PANTHER" id="PTHR10039">
    <property type="entry name" value="AMELOGENIN"/>
    <property type="match status" value="1"/>
</dbReference>
<reference evidence="5" key="1">
    <citation type="submission" date="2023-06" db="EMBL/GenBank/DDBJ databases">
        <title>Genome-scale phylogeny and comparative genomics of the fungal order Sordariales.</title>
        <authorList>
            <consortium name="Lawrence Berkeley National Laboratory"/>
            <person name="Hensen N."/>
            <person name="Bonometti L."/>
            <person name="Westerberg I."/>
            <person name="Brannstrom I.O."/>
            <person name="Guillou S."/>
            <person name="Cros-Aarteil S."/>
            <person name="Calhoun S."/>
            <person name="Haridas S."/>
            <person name="Kuo A."/>
            <person name="Mondo S."/>
            <person name="Pangilinan J."/>
            <person name="Riley R."/>
            <person name="Labutti K."/>
            <person name="Andreopoulos B."/>
            <person name="Lipzen A."/>
            <person name="Chen C."/>
            <person name="Yanf M."/>
            <person name="Daum C."/>
            <person name="Ng V."/>
            <person name="Clum A."/>
            <person name="Steindorff A."/>
            <person name="Ohm R."/>
            <person name="Martin F."/>
            <person name="Silar P."/>
            <person name="Natvig D."/>
            <person name="Lalanne C."/>
            <person name="Gautier V."/>
            <person name="Ament-Velasquez S.L."/>
            <person name="Kruys A."/>
            <person name="Hutchinson M.I."/>
            <person name="Powell A.J."/>
            <person name="Barry K."/>
            <person name="Miller A.N."/>
            <person name="Grigoriev I.V."/>
            <person name="Debuchy R."/>
            <person name="Gladieux P."/>
            <person name="Thoren M.H."/>
            <person name="Johannesson H."/>
        </authorList>
    </citation>
    <scope>NUCLEOTIDE SEQUENCE</scope>
    <source>
        <strain evidence="5">SMH4607-1</strain>
    </source>
</reference>
<evidence type="ECO:0000259" key="3">
    <source>
        <dbReference type="Pfam" id="PF24883"/>
    </source>
</evidence>
<evidence type="ECO:0000313" key="6">
    <source>
        <dbReference type="Proteomes" id="UP001172102"/>
    </source>
</evidence>
<dbReference type="Gene3D" id="3.40.50.300">
    <property type="entry name" value="P-loop containing nucleotide triphosphate hydrolases"/>
    <property type="match status" value="1"/>
</dbReference>
<proteinExistence type="predicted"/>
<gene>
    <name evidence="5" type="ORF">B0H67DRAFT_260877</name>
</gene>
<dbReference type="InterPro" id="IPR027417">
    <property type="entry name" value="P-loop_NTPase"/>
</dbReference>
<evidence type="ECO:0000256" key="1">
    <source>
        <dbReference type="ARBA" id="ARBA00022737"/>
    </source>
</evidence>
<dbReference type="SUPFAM" id="SSF52540">
    <property type="entry name" value="P-loop containing nucleoside triphosphate hydrolases"/>
    <property type="match status" value="1"/>
</dbReference>
<keyword evidence="1" id="KW-0677">Repeat</keyword>
<name>A0AA40DU16_9PEZI</name>
<keyword evidence="6" id="KW-1185">Reference proteome</keyword>
<dbReference type="AlphaFoldDB" id="A0AA40DU16"/>
<protein>
    <recommendedName>
        <fullName evidence="7">NACHT domain-containing protein</fullName>
    </recommendedName>
</protein>
<feature type="domain" description="DUF7791" evidence="4">
    <location>
        <begin position="582"/>
        <end position="729"/>
    </location>
</feature>
<organism evidence="5 6">
    <name type="scientific">Lasiosphaeris hirsuta</name>
    <dbReference type="NCBI Taxonomy" id="260670"/>
    <lineage>
        <taxon>Eukaryota</taxon>
        <taxon>Fungi</taxon>
        <taxon>Dikarya</taxon>
        <taxon>Ascomycota</taxon>
        <taxon>Pezizomycotina</taxon>
        <taxon>Sordariomycetes</taxon>
        <taxon>Sordariomycetidae</taxon>
        <taxon>Sordariales</taxon>
        <taxon>Lasiosphaeriaceae</taxon>
        <taxon>Lasiosphaeris</taxon>
    </lineage>
</organism>
<dbReference type="EMBL" id="JAUKUA010000004">
    <property type="protein sequence ID" value="KAK0716299.1"/>
    <property type="molecule type" value="Genomic_DNA"/>
</dbReference>
<dbReference type="Pfam" id="PF24883">
    <property type="entry name" value="NPHP3_N"/>
    <property type="match status" value="1"/>
</dbReference>
<evidence type="ECO:0000259" key="4">
    <source>
        <dbReference type="Pfam" id="PF25053"/>
    </source>
</evidence>
<feature type="region of interest" description="Disordered" evidence="2">
    <location>
        <begin position="106"/>
        <end position="128"/>
    </location>
</feature>
<dbReference type="Pfam" id="PF25053">
    <property type="entry name" value="DUF7791"/>
    <property type="match status" value="1"/>
</dbReference>
<dbReference type="PANTHER" id="PTHR10039:SF5">
    <property type="entry name" value="NACHT DOMAIN-CONTAINING PROTEIN"/>
    <property type="match status" value="1"/>
</dbReference>
<dbReference type="InterPro" id="IPR056693">
    <property type="entry name" value="DUF7791"/>
</dbReference>
<accession>A0AA40DU16</accession>
<dbReference type="InterPro" id="IPR056884">
    <property type="entry name" value="NPHP3-like_N"/>
</dbReference>
<evidence type="ECO:0000313" key="5">
    <source>
        <dbReference type="EMBL" id="KAK0716299.1"/>
    </source>
</evidence>
<evidence type="ECO:0008006" key="7">
    <source>
        <dbReference type="Google" id="ProtNLM"/>
    </source>
</evidence>
<feature type="domain" description="Nephrocystin 3-like N-terminal" evidence="3">
    <location>
        <begin position="292"/>
        <end position="469"/>
    </location>
</feature>
<comment type="caution">
    <text evidence="5">The sequence shown here is derived from an EMBL/GenBank/DDBJ whole genome shotgun (WGS) entry which is preliminary data.</text>
</comment>
<dbReference type="Proteomes" id="UP001172102">
    <property type="component" value="Unassembled WGS sequence"/>
</dbReference>
<evidence type="ECO:0000256" key="2">
    <source>
        <dbReference type="SAM" id="MobiDB-lite"/>
    </source>
</evidence>
<sequence length="1106" mass="124419">MDPLSSLSAAASILSVIQFSGGLLKTVREICRSSTGLSVENTNIELSCLQLRQKAESLAQFAKGNLQSFSGEDGEDLIRIADKCVNASRQILQSLDRVRAGEAKIESGLVPNASQGDDGEGLEAGPGQKFQDAQRRRLRVFRKAIKAAWTEDETAKAARTMSDLSRELELHILTILQKGQVTSSVLADHRYEALRNANKELVRTILENRTVFLEETRSRIDRICEAHESSLLRILSKLTERIPTDREIDAEVHRSILGSLRFPAMCQRYEEVNPAYHSTFEWIFRSELDTVDGSSFPEWLRSGHGLYWINGKPASGKSTLMRYIIDSGRAHELLRVWSTGHDLSVFTFFFWSGGTAEQRSLRGIFQSILYQFLAERPEHTKVIFPDEYDRHYRRVARREEQRWTPATGWSMKDLRIGFEKLVASVADSDNRLCLFIDGLDEYEGNHTEIARFFSRVVSREHVKICVSSRPWLEFGKVFGECPSLKLQDLTKGDIEIYVGSRLAANESFAALSQEAPEEAKNLINRIVKLANGVFLWVKLVLNSLIKGLDRDDDLDDLSKQLKCLPRGLNDLYTHILKTIESPLYLEEAAMYFEVLRTARHSQDLAGVAQMGEDDECAGGVMSLAAFALADGKNLKRLSRETSWTTPRHDLMLLLCRQTESRLKSRCMGLIEVSEGRGNTTQHSAVSYIHRTLIDFLGKSWVRELMSDAIKDRSFSPNLNLARSCLFHVRFTLPDAARDPGIGVWRLIQLCMVYMSLVTDARFTGDVVSLVDQLDSTMSSHCGRYDSSGFHWTTERVLHGNTTDQAEREYGTLSPFCIKQGLCLYVESALNRGGLAQITVQGTRPLLDCAVRSLIADSGPTRVSYQNHIRICKALLNHGAAPNQTYQLRSPWQLVLSHIIRRNSLPSDPNATRTATHDQQSSFWLDIVLAFIERGADLNATVPNPTAHTNMSVDAISIFRSAFVSSNSPHLPSTALLEQFLARHEVAPRWLPPSPSTRPPQSLSLPILSLKQSWIEMEHAHDALRRLKASPTSFLTVQRSISTATTAVSTNEAHQLVEGCYLTKVDGYDAFSETLNILQRVIRDTERDTPSERVLAWWGIPAWWCFG</sequence>